<feature type="compositionally biased region" description="Basic residues" evidence="6">
    <location>
        <begin position="376"/>
        <end position="403"/>
    </location>
</feature>
<feature type="domain" description="RRM" evidence="7">
    <location>
        <begin position="217"/>
        <end position="308"/>
    </location>
</feature>
<dbReference type="GO" id="GO:0003723">
    <property type="term" value="F:RNA binding"/>
    <property type="evidence" value="ECO:0007669"/>
    <property type="project" value="UniProtKB-UniRule"/>
</dbReference>
<dbReference type="GO" id="GO:0005216">
    <property type="term" value="F:monoatomic ion channel activity"/>
    <property type="evidence" value="ECO:0007669"/>
    <property type="project" value="InterPro"/>
</dbReference>
<dbReference type="CDD" id="cd12288">
    <property type="entry name" value="RRM_La_like_plant"/>
    <property type="match status" value="1"/>
</dbReference>
<feature type="compositionally biased region" description="Basic and acidic residues" evidence="6">
    <location>
        <begin position="358"/>
        <end position="374"/>
    </location>
</feature>
<dbReference type="InterPro" id="IPR035979">
    <property type="entry name" value="RBD_domain_sf"/>
</dbReference>
<proteinExistence type="predicted"/>
<accession>A0AAV9CIP4</accession>
<name>A0AAV9CIP4_ACOCL</name>
<feature type="region of interest" description="Disordered" evidence="6">
    <location>
        <begin position="1"/>
        <end position="35"/>
    </location>
</feature>
<protein>
    <recommendedName>
        <fullName evidence="11">La-related protein 6B</fullName>
    </recommendedName>
</protein>
<evidence type="ECO:0000256" key="5">
    <source>
        <dbReference type="PROSITE-ProRule" id="PRU00332"/>
    </source>
</evidence>
<evidence type="ECO:0000256" key="1">
    <source>
        <dbReference type="ARBA" id="ARBA00002339"/>
    </source>
</evidence>
<dbReference type="GO" id="GO:0009707">
    <property type="term" value="C:chloroplast outer membrane"/>
    <property type="evidence" value="ECO:0007669"/>
    <property type="project" value="TreeGrafter"/>
</dbReference>
<evidence type="ECO:0000313" key="10">
    <source>
        <dbReference type="Proteomes" id="UP001180020"/>
    </source>
</evidence>
<dbReference type="InterPro" id="IPR036390">
    <property type="entry name" value="WH_DNA-bd_sf"/>
</dbReference>
<dbReference type="InterPro" id="IPR006630">
    <property type="entry name" value="La_HTH"/>
</dbReference>
<dbReference type="FunFam" id="1.10.10.10:FF:000158">
    <property type="entry name" value="La ribonucleoprotein domain family member 7"/>
    <property type="match status" value="1"/>
</dbReference>
<dbReference type="Gene3D" id="3.30.70.330">
    <property type="match status" value="1"/>
</dbReference>
<dbReference type="Pfam" id="PF05383">
    <property type="entry name" value="La"/>
    <property type="match status" value="1"/>
</dbReference>
<gene>
    <name evidence="9" type="ORF">QJS10_CPB19g00764</name>
</gene>
<keyword evidence="4" id="KW-0539">Nucleus</keyword>
<dbReference type="PRINTS" id="PR00302">
    <property type="entry name" value="LUPUSLA"/>
</dbReference>
<dbReference type="SUPFAM" id="SSF54928">
    <property type="entry name" value="RNA-binding domain, RBD"/>
    <property type="match status" value="1"/>
</dbReference>
<dbReference type="EMBL" id="JAUJYO010000019">
    <property type="protein sequence ID" value="KAK1288761.1"/>
    <property type="molecule type" value="Genomic_DNA"/>
</dbReference>
<feature type="domain" description="HTH La-type RNA-binding" evidence="8">
    <location>
        <begin position="119"/>
        <end position="210"/>
    </location>
</feature>
<dbReference type="GO" id="GO:0006396">
    <property type="term" value="P:RNA processing"/>
    <property type="evidence" value="ECO:0007669"/>
    <property type="project" value="InterPro"/>
</dbReference>
<dbReference type="PROSITE" id="PS50961">
    <property type="entry name" value="HTH_LA"/>
    <property type="match status" value="1"/>
</dbReference>
<dbReference type="PROSITE" id="PS50102">
    <property type="entry name" value="RRM"/>
    <property type="match status" value="1"/>
</dbReference>
<dbReference type="GO" id="GO:0005634">
    <property type="term" value="C:nucleus"/>
    <property type="evidence" value="ECO:0007669"/>
    <property type="project" value="UniProtKB-SubCell"/>
</dbReference>
<keyword evidence="10" id="KW-1185">Reference proteome</keyword>
<dbReference type="GO" id="GO:0006812">
    <property type="term" value="P:monoatomic cation transport"/>
    <property type="evidence" value="ECO:0007669"/>
    <property type="project" value="InterPro"/>
</dbReference>
<dbReference type="SMART" id="SM00715">
    <property type="entry name" value="LA"/>
    <property type="match status" value="1"/>
</dbReference>
<dbReference type="Proteomes" id="UP001180020">
    <property type="component" value="Unassembled WGS sequence"/>
</dbReference>
<dbReference type="AlphaFoldDB" id="A0AAV9CIP4"/>
<feature type="region of interest" description="Disordered" evidence="6">
    <location>
        <begin position="48"/>
        <end position="67"/>
    </location>
</feature>
<reference evidence="9" key="1">
    <citation type="journal article" date="2023" name="Nat. Commun.">
        <title>Diploid and tetraploid genomes of Acorus and the evolution of monocots.</title>
        <authorList>
            <person name="Ma L."/>
            <person name="Liu K.W."/>
            <person name="Li Z."/>
            <person name="Hsiao Y.Y."/>
            <person name="Qi Y."/>
            <person name="Fu T."/>
            <person name="Tang G.D."/>
            <person name="Zhang D."/>
            <person name="Sun W.H."/>
            <person name="Liu D.K."/>
            <person name="Li Y."/>
            <person name="Chen G.Z."/>
            <person name="Liu X.D."/>
            <person name="Liao X.Y."/>
            <person name="Jiang Y.T."/>
            <person name="Yu X."/>
            <person name="Hao Y."/>
            <person name="Huang J."/>
            <person name="Zhao X.W."/>
            <person name="Ke S."/>
            <person name="Chen Y.Y."/>
            <person name="Wu W.L."/>
            <person name="Hsu J.L."/>
            <person name="Lin Y.F."/>
            <person name="Huang M.D."/>
            <person name="Li C.Y."/>
            <person name="Huang L."/>
            <person name="Wang Z.W."/>
            <person name="Zhao X."/>
            <person name="Zhong W.Y."/>
            <person name="Peng D.H."/>
            <person name="Ahmad S."/>
            <person name="Lan S."/>
            <person name="Zhang J.S."/>
            <person name="Tsai W.C."/>
            <person name="Van de Peer Y."/>
            <person name="Liu Z.J."/>
        </authorList>
    </citation>
    <scope>NUCLEOTIDE SEQUENCE</scope>
    <source>
        <strain evidence="9">CP</strain>
    </source>
</reference>
<dbReference type="PANTHER" id="PTHR35484">
    <property type="entry name" value="OUTER ENVELOPE PORE PROTEIN 37, CHLOROPLASTIC"/>
    <property type="match status" value="1"/>
</dbReference>
<feature type="compositionally biased region" description="Polar residues" evidence="6">
    <location>
        <begin position="21"/>
        <end position="32"/>
    </location>
</feature>
<dbReference type="InterPro" id="IPR000504">
    <property type="entry name" value="RRM_dom"/>
</dbReference>
<sequence>MAEEPIEETLETDLIAEDQSDPSLSRSGSFSRLNARAPEFVPRTNRTAQIHHQQPHHPHHHHHHRGPPLVHQLYVPVVHHQAPPPAFEFYGGGYGGGEQEVVQAAPVEVEAPAPAPAREGLSDEVVQKITKQVEYYFSDANLATTEHLMRFITKDPEGFVPISIVASFKKIKALVNSHSLLADALRTSSKLVVSEDGKKVRRQVSFTGADMEELQTRIVVAENLPEDHSYQNLVKIFSVVGGVKTIRTCYPQVTNGTTTAAPRSSKMDVLLSNKLHAFVEYETVEQAEKAVIELNDERNWRSGLRVRLMLKCMPKHEKVRGRKSSHEADGHVEEDELTTPDHPNEKQPEDAPQPSESSPDHMGEEYTNSREGGGKKGGRGHGRGNRGRGRVLHGQGQHHHHNSNRGGGGGHPVGTPPSNIPAGIHLEHRLPPGPRMPDGTRGFAMGRGKPAPPPPLPPATIPNGFIRGIPRRPAVRVTSEYDSDTSLFLHKASCKLFEGLAKLKLSFQNNPEGRVSSPQLGFFTKHLSVLYDLERGNSLVKGSFDVSRDLQFKSTFDVKPRAIIRFPRGQVNLEEKQEEVKRVLSTSGILKGQLMNGLCTTRYKDNDLNLRYCYKVGYEYGKAKTAPMKTKLQLMVQVPQDDIANPMFMFRVKKRWDF</sequence>
<evidence type="ECO:0000256" key="6">
    <source>
        <dbReference type="SAM" id="MobiDB-lite"/>
    </source>
</evidence>
<organism evidence="9 10">
    <name type="scientific">Acorus calamus</name>
    <name type="common">Sweet flag</name>
    <dbReference type="NCBI Taxonomy" id="4465"/>
    <lineage>
        <taxon>Eukaryota</taxon>
        <taxon>Viridiplantae</taxon>
        <taxon>Streptophyta</taxon>
        <taxon>Embryophyta</taxon>
        <taxon>Tracheophyta</taxon>
        <taxon>Spermatophyta</taxon>
        <taxon>Magnoliopsida</taxon>
        <taxon>Liliopsida</taxon>
        <taxon>Acoraceae</taxon>
        <taxon>Acorus</taxon>
    </lineage>
</organism>
<evidence type="ECO:0000256" key="4">
    <source>
        <dbReference type="ARBA" id="ARBA00023242"/>
    </source>
</evidence>
<evidence type="ECO:0000313" key="9">
    <source>
        <dbReference type="EMBL" id="KAK1288761.1"/>
    </source>
</evidence>
<comment type="caution">
    <text evidence="9">The sequence shown here is derived from an EMBL/GenBank/DDBJ whole genome shotgun (WGS) entry which is preliminary data.</text>
</comment>
<comment type="subcellular location">
    <subcellularLocation>
        <location evidence="2">Nucleus</location>
    </subcellularLocation>
</comment>
<dbReference type="InterPro" id="IPR012677">
    <property type="entry name" value="Nucleotide-bd_a/b_plait_sf"/>
</dbReference>
<dbReference type="InterPro" id="IPR002344">
    <property type="entry name" value="Lupus_La"/>
</dbReference>
<evidence type="ECO:0000256" key="3">
    <source>
        <dbReference type="ARBA" id="ARBA00022884"/>
    </source>
</evidence>
<evidence type="ECO:0000259" key="7">
    <source>
        <dbReference type="PROSITE" id="PS50102"/>
    </source>
</evidence>
<dbReference type="InterPro" id="IPR034878">
    <property type="entry name" value="La-rel_plant_RRM"/>
</dbReference>
<reference evidence="9" key="2">
    <citation type="submission" date="2023-06" db="EMBL/GenBank/DDBJ databases">
        <authorList>
            <person name="Ma L."/>
            <person name="Liu K.-W."/>
            <person name="Li Z."/>
            <person name="Hsiao Y.-Y."/>
            <person name="Qi Y."/>
            <person name="Fu T."/>
            <person name="Tang G."/>
            <person name="Zhang D."/>
            <person name="Sun W.-H."/>
            <person name="Liu D.-K."/>
            <person name="Li Y."/>
            <person name="Chen G.-Z."/>
            <person name="Liu X.-D."/>
            <person name="Liao X.-Y."/>
            <person name="Jiang Y.-T."/>
            <person name="Yu X."/>
            <person name="Hao Y."/>
            <person name="Huang J."/>
            <person name="Zhao X.-W."/>
            <person name="Ke S."/>
            <person name="Chen Y.-Y."/>
            <person name="Wu W.-L."/>
            <person name="Hsu J.-L."/>
            <person name="Lin Y.-F."/>
            <person name="Huang M.-D."/>
            <person name="Li C.-Y."/>
            <person name="Huang L."/>
            <person name="Wang Z.-W."/>
            <person name="Zhao X."/>
            <person name="Zhong W.-Y."/>
            <person name="Peng D.-H."/>
            <person name="Ahmad S."/>
            <person name="Lan S."/>
            <person name="Zhang J.-S."/>
            <person name="Tsai W.-C."/>
            <person name="Van De Peer Y."/>
            <person name="Liu Z.-J."/>
        </authorList>
    </citation>
    <scope>NUCLEOTIDE SEQUENCE</scope>
    <source>
        <strain evidence="9">CP</strain>
        <tissue evidence="9">Leaves</tissue>
    </source>
</reference>
<dbReference type="CDD" id="cd08033">
    <property type="entry name" value="LARP_6"/>
    <property type="match status" value="1"/>
</dbReference>
<feature type="region of interest" description="Disordered" evidence="6">
    <location>
        <begin position="316"/>
        <end position="454"/>
    </location>
</feature>
<dbReference type="SUPFAM" id="SSF46785">
    <property type="entry name" value="Winged helix' DNA-binding domain"/>
    <property type="match status" value="1"/>
</dbReference>
<dbReference type="InterPro" id="IPR036388">
    <property type="entry name" value="WH-like_DNA-bd_sf"/>
</dbReference>
<keyword evidence="3 5" id="KW-0694">RNA-binding</keyword>
<dbReference type="GO" id="GO:1990904">
    <property type="term" value="C:ribonucleoprotein complex"/>
    <property type="evidence" value="ECO:0007669"/>
    <property type="project" value="InterPro"/>
</dbReference>
<feature type="compositionally biased region" description="Acidic residues" evidence="6">
    <location>
        <begin position="1"/>
        <end position="20"/>
    </location>
</feature>
<comment type="function">
    <text evidence="1">Transcriptional regulator.</text>
</comment>
<evidence type="ECO:0008006" key="11">
    <source>
        <dbReference type="Google" id="ProtNLM"/>
    </source>
</evidence>
<dbReference type="PANTHER" id="PTHR35484:SF2">
    <property type="entry name" value="OUTER ENVELOPE PORE PROTEIN 37, CHLOROPLASTIC"/>
    <property type="match status" value="1"/>
</dbReference>
<dbReference type="Gene3D" id="1.10.10.10">
    <property type="entry name" value="Winged helix-like DNA-binding domain superfamily/Winged helix DNA-binding domain"/>
    <property type="match status" value="1"/>
</dbReference>
<evidence type="ECO:0000256" key="2">
    <source>
        <dbReference type="ARBA" id="ARBA00004123"/>
    </source>
</evidence>
<feature type="compositionally biased region" description="Basic residues" evidence="6">
    <location>
        <begin position="53"/>
        <end position="66"/>
    </location>
</feature>
<evidence type="ECO:0000259" key="8">
    <source>
        <dbReference type="PROSITE" id="PS50961"/>
    </source>
</evidence>
<dbReference type="InterPro" id="IPR038951">
    <property type="entry name" value="OEP37-like"/>
</dbReference>